<proteinExistence type="predicted"/>
<feature type="non-terminal residue" evidence="1">
    <location>
        <position position="1"/>
    </location>
</feature>
<protein>
    <submittedName>
        <fullName evidence="1">Uncharacterized protein</fullName>
    </submittedName>
</protein>
<name>A0A0K2V4I3_LEPSM</name>
<reference evidence="1" key="1">
    <citation type="submission" date="2014-05" db="EMBL/GenBank/DDBJ databases">
        <authorList>
            <person name="Chronopoulou M."/>
        </authorList>
    </citation>
    <scope>NUCLEOTIDE SEQUENCE</scope>
    <source>
        <tissue evidence="1">Whole organism</tissue>
    </source>
</reference>
<sequence length="54" mass="6241">DEYATLVCFKIGQDIYKGVACKSQPVELLATIRIKTVFSWVKSREERTECLFNI</sequence>
<dbReference type="EMBL" id="HACA01028087">
    <property type="protein sequence ID" value="CDW45448.1"/>
    <property type="molecule type" value="Transcribed_RNA"/>
</dbReference>
<dbReference type="AlphaFoldDB" id="A0A0K2V4I3"/>
<organism evidence="1">
    <name type="scientific">Lepeophtheirus salmonis</name>
    <name type="common">Salmon louse</name>
    <name type="synonym">Caligus salmonis</name>
    <dbReference type="NCBI Taxonomy" id="72036"/>
    <lineage>
        <taxon>Eukaryota</taxon>
        <taxon>Metazoa</taxon>
        <taxon>Ecdysozoa</taxon>
        <taxon>Arthropoda</taxon>
        <taxon>Crustacea</taxon>
        <taxon>Multicrustacea</taxon>
        <taxon>Hexanauplia</taxon>
        <taxon>Copepoda</taxon>
        <taxon>Siphonostomatoida</taxon>
        <taxon>Caligidae</taxon>
        <taxon>Lepeophtheirus</taxon>
    </lineage>
</organism>
<evidence type="ECO:0000313" key="1">
    <source>
        <dbReference type="EMBL" id="CDW45448.1"/>
    </source>
</evidence>
<accession>A0A0K2V4I3</accession>